<evidence type="ECO:0000256" key="1">
    <source>
        <dbReference type="ARBA" id="ARBA00010641"/>
    </source>
</evidence>
<dbReference type="InterPro" id="IPR007627">
    <property type="entry name" value="RNA_pol_sigma70_r2"/>
</dbReference>
<keyword evidence="2" id="KW-0805">Transcription regulation</keyword>
<dbReference type="RefSeq" id="WP_270118128.1">
    <property type="nucleotide sequence ID" value="NZ_BAAAOL010000016.1"/>
</dbReference>
<feature type="domain" description="RNA polymerase sigma factor 70 region 4 type 2" evidence="6">
    <location>
        <begin position="102"/>
        <end position="152"/>
    </location>
</feature>
<dbReference type="GO" id="GO:0003677">
    <property type="term" value="F:DNA binding"/>
    <property type="evidence" value="ECO:0007669"/>
    <property type="project" value="InterPro"/>
</dbReference>
<dbReference type="Gene3D" id="1.10.10.10">
    <property type="entry name" value="Winged helix-like DNA-binding domain superfamily/Winged helix DNA-binding domain"/>
    <property type="match status" value="1"/>
</dbReference>
<keyword evidence="3" id="KW-0731">Sigma factor</keyword>
<evidence type="ECO:0000259" key="7">
    <source>
        <dbReference type="Pfam" id="PF20239"/>
    </source>
</evidence>
<dbReference type="SUPFAM" id="SSF88659">
    <property type="entry name" value="Sigma3 and sigma4 domains of RNA polymerase sigma factors"/>
    <property type="match status" value="1"/>
</dbReference>
<organism evidence="8 9">
    <name type="scientific">Glycomyces algeriensis</name>
    <dbReference type="NCBI Taxonomy" id="256037"/>
    <lineage>
        <taxon>Bacteria</taxon>
        <taxon>Bacillati</taxon>
        <taxon>Actinomycetota</taxon>
        <taxon>Actinomycetes</taxon>
        <taxon>Glycomycetales</taxon>
        <taxon>Glycomycetaceae</taxon>
        <taxon>Glycomyces</taxon>
    </lineage>
</organism>
<dbReference type="EMBL" id="BSDT01000001">
    <property type="protein sequence ID" value="GLI40886.1"/>
    <property type="molecule type" value="Genomic_DNA"/>
</dbReference>
<dbReference type="GO" id="GO:0006352">
    <property type="term" value="P:DNA-templated transcription initiation"/>
    <property type="evidence" value="ECO:0007669"/>
    <property type="project" value="InterPro"/>
</dbReference>
<dbReference type="Gene3D" id="1.10.1740.10">
    <property type="match status" value="1"/>
</dbReference>
<evidence type="ECO:0000256" key="4">
    <source>
        <dbReference type="ARBA" id="ARBA00023163"/>
    </source>
</evidence>
<accession>A0A9W6G5P7</accession>
<proteinExistence type="inferred from homology"/>
<evidence type="ECO:0000259" key="5">
    <source>
        <dbReference type="Pfam" id="PF04542"/>
    </source>
</evidence>
<evidence type="ECO:0000313" key="8">
    <source>
        <dbReference type="EMBL" id="GLI40886.1"/>
    </source>
</evidence>
<dbReference type="SUPFAM" id="SSF88946">
    <property type="entry name" value="Sigma2 domain of RNA polymerase sigma factors"/>
    <property type="match status" value="1"/>
</dbReference>
<dbReference type="GO" id="GO:0016987">
    <property type="term" value="F:sigma factor activity"/>
    <property type="evidence" value="ECO:0007669"/>
    <property type="project" value="UniProtKB-KW"/>
</dbReference>
<keyword evidence="4" id="KW-0804">Transcription</keyword>
<dbReference type="InterPro" id="IPR013325">
    <property type="entry name" value="RNA_pol_sigma_r2"/>
</dbReference>
<feature type="domain" description="RNA polymerase sigma-70 region 2" evidence="5">
    <location>
        <begin position="11"/>
        <end position="71"/>
    </location>
</feature>
<name>A0A9W6G5P7_9ACTN</name>
<evidence type="ECO:0000313" key="9">
    <source>
        <dbReference type="Proteomes" id="UP001144313"/>
    </source>
</evidence>
<evidence type="ECO:0000259" key="6">
    <source>
        <dbReference type="Pfam" id="PF08281"/>
    </source>
</evidence>
<protein>
    <submittedName>
        <fullName evidence="8">RNA polymerase sigma24 factor</fullName>
    </submittedName>
</protein>
<feature type="domain" description="DUF6596" evidence="7">
    <location>
        <begin position="168"/>
        <end position="269"/>
    </location>
</feature>
<reference evidence="8" key="1">
    <citation type="submission" date="2022-12" db="EMBL/GenBank/DDBJ databases">
        <title>Reference genome sequencing for broad-spectrum identification of bacterial and archaeal isolates by mass spectrometry.</title>
        <authorList>
            <person name="Sekiguchi Y."/>
            <person name="Tourlousse D.M."/>
        </authorList>
    </citation>
    <scope>NUCLEOTIDE SEQUENCE</scope>
    <source>
        <strain evidence="8">LLR39Z86</strain>
    </source>
</reference>
<dbReference type="PANTHER" id="PTHR47756">
    <property type="entry name" value="BLL6612 PROTEIN-RELATED"/>
    <property type="match status" value="1"/>
</dbReference>
<dbReference type="InterPro" id="IPR013324">
    <property type="entry name" value="RNA_pol_sigma_r3/r4-like"/>
</dbReference>
<sequence>MSDVEDALRAAVPRVLGALTRRYGDFAACEDAVQDAVLEASGAWPVEGLPDNPNGWLYRVASRRMVDRIRGDEARRRREELAAARELAVEATEHDDTLVLLFLCCHPALTPASQVALTLRAVGGLTTAEIARAFLVPEATMGPRISRAKARLVGARFAPPPEEERSQRIRTVLRVLYLIFNEGYTASAGERLQRRDLAAEAIRLARMLREVVPRDGEAAGLLALMLLIESRAAARESPDGALIPLAEQDRSLWNRDLIAEGTRLVEDAMLSSALGPYQLQAAIAALHVEASDAADTDWKQIAVLYRILNRLDPAPIVTLNRAVALGMSEDPQVGLELLRQLEPSLDRHHRFHAVRGFLLDRAGDREAARDAFLLASRMTASLPEQRFLRRRAEDGCEG</sequence>
<evidence type="ECO:0000256" key="2">
    <source>
        <dbReference type="ARBA" id="ARBA00023015"/>
    </source>
</evidence>
<dbReference type="AlphaFoldDB" id="A0A9W6G5P7"/>
<dbReference type="Pfam" id="PF04542">
    <property type="entry name" value="Sigma70_r2"/>
    <property type="match status" value="1"/>
</dbReference>
<dbReference type="InterPro" id="IPR013249">
    <property type="entry name" value="RNA_pol_sigma70_r4_t2"/>
</dbReference>
<dbReference type="Proteomes" id="UP001144313">
    <property type="component" value="Unassembled WGS sequence"/>
</dbReference>
<dbReference type="Pfam" id="PF08281">
    <property type="entry name" value="Sigma70_r4_2"/>
    <property type="match status" value="1"/>
</dbReference>
<gene>
    <name evidence="8" type="primary">rpoE</name>
    <name evidence="8" type="ORF">GALLR39Z86_07360</name>
</gene>
<comment type="caution">
    <text evidence="8">The sequence shown here is derived from an EMBL/GenBank/DDBJ whole genome shotgun (WGS) entry which is preliminary data.</text>
</comment>
<comment type="similarity">
    <text evidence="1">Belongs to the sigma-70 factor family. ECF subfamily.</text>
</comment>
<evidence type="ECO:0000256" key="3">
    <source>
        <dbReference type="ARBA" id="ARBA00023082"/>
    </source>
</evidence>
<dbReference type="Pfam" id="PF20239">
    <property type="entry name" value="DUF6596"/>
    <property type="match status" value="1"/>
</dbReference>
<dbReference type="InterPro" id="IPR036388">
    <property type="entry name" value="WH-like_DNA-bd_sf"/>
</dbReference>
<keyword evidence="9" id="KW-1185">Reference proteome</keyword>
<dbReference type="PANTHER" id="PTHR47756:SF2">
    <property type="entry name" value="BLL6612 PROTEIN"/>
    <property type="match status" value="1"/>
</dbReference>
<dbReference type="InterPro" id="IPR046531">
    <property type="entry name" value="DUF6596"/>
</dbReference>